<keyword evidence="1" id="KW-0812">Transmembrane</keyword>
<name>A0A915I621_ROMCU</name>
<evidence type="ECO:0000256" key="1">
    <source>
        <dbReference type="SAM" id="Phobius"/>
    </source>
</evidence>
<dbReference type="AlphaFoldDB" id="A0A915I621"/>
<organism evidence="2 3">
    <name type="scientific">Romanomermis culicivorax</name>
    <name type="common">Nematode worm</name>
    <dbReference type="NCBI Taxonomy" id="13658"/>
    <lineage>
        <taxon>Eukaryota</taxon>
        <taxon>Metazoa</taxon>
        <taxon>Ecdysozoa</taxon>
        <taxon>Nematoda</taxon>
        <taxon>Enoplea</taxon>
        <taxon>Dorylaimia</taxon>
        <taxon>Mermithida</taxon>
        <taxon>Mermithoidea</taxon>
        <taxon>Mermithidae</taxon>
        <taxon>Romanomermis</taxon>
    </lineage>
</organism>
<sequence length="306" mass="34990">MNDARMFKPCLAMQALRPTHVYCNFKSYKGSNLDNVRNMLTCIVPEISGVRKTRFLLNFESNERFLIEKFSIWTRYLKLEMDKCDVALSIMKIGENLLQMVVITENDTRSYDYQALKQFVDLLLVRIQHQIGDGGIVQESIKILGFSENVKNSAATISLCLLIILIVGIFIGYWKRENIRNLFIRERVNLTAFWGSDKASEPQRDDRMLLEFSHETGASSSTLSVISSSNIKSLKTPKLDLVAPKKFKAFFGSKKRCTSSTSGESPLEMRYPKKQLSVIDSAREMSSATTFTNPMFDKNYSLEFDE</sequence>
<evidence type="ECO:0000313" key="3">
    <source>
        <dbReference type="WBParaSite" id="nRc.2.0.1.t09584-RA"/>
    </source>
</evidence>
<proteinExistence type="predicted"/>
<dbReference type="Proteomes" id="UP000887565">
    <property type="component" value="Unplaced"/>
</dbReference>
<evidence type="ECO:0000313" key="2">
    <source>
        <dbReference type="Proteomes" id="UP000887565"/>
    </source>
</evidence>
<keyword evidence="1" id="KW-1133">Transmembrane helix</keyword>
<accession>A0A915I621</accession>
<keyword evidence="1" id="KW-0472">Membrane</keyword>
<keyword evidence="2" id="KW-1185">Reference proteome</keyword>
<dbReference type="WBParaSite" id="nRc.2.0.1.t09584-RA">
    <property type="protein sequence ID" value="nRc.2.0.1.t09584-RA"/>
    <property type="gene ID" value="nRc.2.0.1.g09584"/>
</dbReference>
<feature type="transmembrane region" description="Helical" evidence="1">
    <location>
        <begin position="154"/>
        <end position="174"/>
    </location>
</feature>
<protein>
    <submittedName>
        <fullName evidence="3">Uncharacterized protein</fullName>
    </submittedName>
</protein>
<reference evidence="3" key="1">
    <citation type="submission" date="2022-11" db="UniProtKB">
        <authorList>
            <consortium name="WormBaseParasite"/>
        </authorList>
    </citation>
    <scope>IDENTIFICATION</scope>
</reference>